<dbReference type="InterPro" id="IPR056251">
    <property type="entry name" value="Arm_rpt_dom"/>
</dbReference>
<evidence type="ECO:0000259" key="1">
    <source>
        <dbReference type="Pfam" id="PF23948"/>
    </source>
</evidence>
<protein>
    <recommendedName>
        <fullName evidence="1">Arm-like repeat domain-containing protein</fullName>
    </recommendedName>
</protein>
<accession>A0A9P6SU54</accession>
<dbReference type="SUPFAM" id="SSF48371">
    <property type="entry name" value="ARM repeat"/>
    <property type="match status" value="1"/>
</dbReference>
<gene>
    <name evidence="2" type="ORF">BGZ80_005753</name>
</gene>
<feature type="domain" description="Arm-like repeat" evidence="1">
    <location>
        <begin position="69"/>
        <end position="386"/>
    </location>
</feature>
<dbReference type="Proteomes" id="UP000703661">
    <property type="component" value="Unassembled WGS sequence"/>
</dbReference>
<keyword evidence="3" id="KW-1185">Reference proteome</keyword>
<organism evidence="2 3">
    <name type="scientific">Entomortierella chlamydospora</name>
    <dbReference type="NCBI Taxonomy" id="101097"/>
    <lineage>
        <taxon>Eukaryota</taxon>
        <taxon>Fungi</taxon>
        <taxon>Fungi incertae sedis</taxon>
        <taxon>Mucoromycota</taxon>
        <taxon>Mortierellomycotina</taxon>
        <taxon>Mortierellomycetes</taxon>
        <taxon>Mortierellales</taxon>
        <taxon>Mortierellaceae</taxon>
        <taxon>Entomortierella</taxon>
    </lineage>
</organism>
<dbReference type="AlphaFoldDB" id="A0A9P6SU54"/>
<proteinExistence type="predicted"/>
<reference evidence="2" key="1">
    <citation type="journal article" date="2020" name="Fungal Divers.">
        <title>Resolving the Mortierellaceae phylogeny through synthesis of multi-gene phylogenetics and phylogenomics.</title>
        <authorList>
            <person name="Vandepol N."/>
            <person name="Liber J."/>
            <person name="Desiro A."/>
            <person name="Na H."/>
            <person name="Kennedy M."/>
            <person name="Barry K."/>
            <person name="Grigoriev I.V."/>
            <person name="Miller A.N."/>
            <person name="O'Donnell K."/>
            <person name="Stajich J.E."/>
            <person name="Bonito G."/>
        </authorList>
    </citation>
    <scope>NUCLEOTIDE SEQUENCE</scope>
    <source>
        <strain evidence="2">NRRL 2769</strain>
    </source>
</reference>
<name>A0A9P6SU54_9FUNG</name>
<evidence type="ECO:0000313" key="2">
    <source>
        <dbReference type="EMBL" id="KAG0003661.1"/>
    </source>
</evidence>
<evidence type="ECO:0000313" key="3">
    <source>
        <dbReference type="Proteomes" id="UP000703661"/>
    </source>
</evidence>
<dbReference type="EMBL" id="JAAAID010002829">
    <property type="protein sequence ID" value="KAG0003661.1"/>
    <property type="molecule type" value="Genomic_DNA"/>
</dbReference>
<comment type="caution">
    <text evidence="2">The sequence shown here is derived from an EMBL/GenBank/DDBJ whole genome shotgun (WGS) entry which is preliminary data.</text>
</comment>
<dbReference type="Pfam" id="PF23948">
    <property type="entry name" value="ARM_5"/>
    <property type="match status" value="1"/>
</dbReference>
<sequence>MAKSWTNWGTMKEQWAASKKQKKWGYEDVDQLCILPPPISKLRTIDTAASLPEFIFAEDKYPSMTDWVNATQNNPEDRERLNTLATNLILAFDRDQLKGSKVVAEVVCLASFLNKEDFRFLLGLFVDGIEKSTLLDVCSLEGLAQLMRSAGEGYLNPDDLVKILKALNKCLQDTHGQAQNYIYQLILVVSHVLDAMADCKIEGLDRVNFHGCLSSYVDGLQDSTDPHMVYQAAYAFQALLCVPDNEKPWQATMRRTGKVMHGVFGLVTAVKGLDLNGFIEGLRYIQDGLDGASQAFDAYKDFKELAKSGQTLLESLKEGLNFDRKRSWYTALHGIDRVLQDGQLTKFRIIVCEAPCRRSLAFQWGVCQRLGDLAANPAWDTESREDALEFLAEIYRNDLQ</sequence>
<dbReference type="InterPro" id="IPR016024">
    <property type="entry name" value="ARM-type_fold"/>
</dbReference>